<keyword evidence="7" id="KW-0067">ATP-binding</keyword>
<dbReference type="PANTHER" id="PTHR42753:SF2">
    <property type="entry name" value="PROLINE--TRNA LIGASE"/>
    <property type="match status" value="1"/>
</dbReference>
<evidence type="ECO:0000256" key="10">
    <source>
        <dbReference type="ARBA" id="ARBA00029731"/>
    </source>
</evidence>
<dbReference type="SUPFAM" id="SSF55681">
    <property type="entry name" value="Class II aaRS and biotin synthetases"/>
    <property type="match status" value="1"/>
</dbReference>
<dbReference type="SUPFAM" id="SSF52954">
    <property type="entry name" value="Class II aaRS ABD-related"/>
    <property type="match status" value="1"/>
</dbReference>
<keyword evidence="8" id="KW-0648">Protein biosynthesis</keyword>
<keyword evidence="4" id="KW-0963">Cytoplasm</keyword>
<dbReference type="EC" id="6.1.1.15" evidence="3"/>
<reference evidence="13" key="1">
    <citation type="submission" date="2021-12" db="EMBL/GenBank/DDBJ databases">
        <title>Prjna785345.</title>
        <authorList>
            <person name="Rujirawat T."/>
            <person name="Krajaejun T."/>
        </authorList>
    </citation>
    <scope>NUCLEOTIDE SEQUENCE</scope>
    <source>
        <strain evidence="13">Pi057C3</strain>
    </source>
</reference>
<comment type="subcellular location">
    <subcellularLocation>
        <location evidence="1">Cytoplasm</location>
    </subcellularLocation>
</comment>
<dbReference type="Pfam" id="PF00587">
    <property type="entry name" value="tRNA-synt_2b"/>
    <property type="match status" value="1"/>
</dbReference>
<comment type="caution">
    <text evidence="13">The sequence shown here is derived from an EMBL/GenBank/DDBJ whole genome shotgun (WGS) entry which is preliminary data.</text>
</comment>
<evidence type="ECO:0000256" key="11">
    <source>
        <dbReference type="ARBA" id="ARBA00047671"/>
    </source>
</evidence>
<feature type="domain" description="Aminoacyl-transfer RNA synthetases class-II family profile" evidence="12">
    <location>
        <begin position="76"/>
        <end position="509"/>
    </location>
</feature>
<dbReference type="InterPro" id="IPR044140">
    <property type="entry name" value="ProRS_anticodon_short"/>
</dbReference>
<dbReference type="FunFam" id="3.30.930.10:FF:000066">
    <property type="entry name" value="Proline--tRNA ligase"/>
    <property type="match status" value="1"/>
</dbReference>
<evidence type="ECO:0000256" key="1">
    <source>
        <dbReference type="ARBA" id="ARBA00004496"/>
    </source>
</evidence>
<name>A0AAD5Q9A9_PYTIN</name>
<dbReference type="AlphaFoldDB" id="A0AAD5Q9A9"/>
<keyword evidence="6" id="KW-0547">Nucleotide-binding</keyword>
<dbReference type="InterPro" id="IPR036621">
    <property type="entry name" value="Anticodon-bd_dom_sf"/>
</dbReference>
<dbReference type="GO" id="GO:0004827">
    <property type="term" value="F:proline-tRNA ligase activity"/>
    <property type="evidence" value="ECO:0007669"/>
    <property type="project" value="UniProtKB-EC"/>
</dbReference>
<dbReference type="Proteomes" id="UP001209570">
    <property type="component" value="Unassembled WGS sequence"/>
</dbReference>
<gene>
    <name evidence="13" type="ORF">P43SY_004225</name>
</gene>
<dbReference type="Gene3D" id="3.40.50.800">
    <property type="entry name" value="Anticodon-binding domain"/>
    <property type="match status" value="1"/>
</dbReference>
<dbReference type="NCBIfam" id="TIGR00409">
    <property type="entry name" value="proS_fam_II"/>
    <property type="match status" value="1"/>
</dbReference>
<evidence type="ECO:0000256" key="8">
    <source>
        <dbReference type="ARBA" id="ARBA00022917"/>
    </source>
</evidence>
<accession>A0AAD5Q9A9</accession>
<keyword evidence="5" id="KW-0436">Ligase</keyword>
<evidence type="ECO:0000256" key="3">
    <source>
        <dbReference type="ARBA" id="ARBA00012831"/>
    </source>
</evidence>
<sequence>MMTMMRAAASRSVRSNGLRGPLSTLARSSSSRAARAAFTRRSQLWIPTEKENPADAAIPSHQLLIRGGFVRKSGHGSFSFLPLGKRVLAKLEAIIDEEMHAIQGNKVDLPLLIPAELWKTSGRWQHRGPELLAFPDRRGDMQTLAPTHEESVTSLVAAHYTNTNDSLRLYQVGRKFRDEIRPRFGLLRAREFVMKDMYSFDTSFDKALETYEDVARAYEIILRERLQLPIAKVEADSGNIGGNLSHEFHVLAAIGEDGLLSCSSSDCDYAANVEKAHGRLRDAHDHALDEGVQELVQVWKQHSWPRLVQELETRETALGIKCRVFKEAPSDDDDAEDMVKPSRLAVVFVRSDRDVNELLLKPFFNGEELQRVESSELATVFASSDDLQVFVDDSLTTTAAMEKLTSAISSTTNDPSVHHGHFRAAQEGDGCPKCHGSDATLEAKRGIEVGHVFYLGQKYSKPFDVTFATQEHGKTVQRVMEMGCFGMGVTRLIAAVVESSHDEHGIIWPTAIAPFQVLVMSIGAKRAEDNVAQTAQAIAADLAATWGDEVVLDDRWNESPGSKLTEAELLGYPFRIVVGKRFAKDGLLEVLTRSTMEKAFVAPENLAAFLQDRLVTC</sequence>
<dbReference type="InterPro" id="IPR006195">
    <property type="entry name" value="aa-tRNA-synth_II"/>
</dbReference>
<dbReference type="InterPro" id="IPR050062">
    <property type="entry name" value="Pro-tRNA_synthetase"/>
</dbReference>
<dbReference type="GO" id="GO:0005739">
    <property type="term" value="C:mitochondrion"/>
    <property type="evidence" value="ECO:0007669"/>
    <property type="project" value="TreeGrafter"/>
</dbReference>
<evidence type="ECO:0000256" key="7">
    <source>
        <dbReference type="ARBA" id="ARBA00022840"/>
    </source>
</evidence>
<organism evidence="13 14">
    <name type="scientific">Pythium insidiosum</name>
    <name type="common">Pythiosis disease agent</name>
    <dbReference type="NCBI Taxonomy" id="114742"/>
    <lineage>
        <taxon>Eukaryota</taxon>
        <taxon>Sar</taxon>
        <taxon>Stramenopiles</taxon>
        <taxon>Oomycota</taxon>
        <taxon>Peronosporomycetes</taxon>
        <taxon>Pythiales</taxon>
        <taxon>Pythiaceae</taxon>
        <taxon>Pythium</taxon>
    </lineage>
</organism>
<dbReference type="PRINTS" id="PR01046">
    <property type="entry name" value="TRNASYNTHPRO"/>
</dbReference>
<dbReference type="InterPro" id="IPR002316">
    <property type="entry name" value="Pro-tRNA-ligase_IIa"/>
</dbReference>
<dbReference type="CDD" id="cd00861">
    <property type="entry name" value="ProRS_anticodon_short"/>
    <property type="match status" value="1"/>
</dbReference>
<comment type="subunit">
    <text evidence="2">Homodimer.</text>
</comment>
<evidence type="ECO:0000256" key="9">
    <source>
        <dbReference type="ARBA" id="ARBA00023146"/>
    </source>
</evidence>
<dbReference type="InterPro" id="IPR004154">
    <property type="entry name" value="Anticodon-bd"/>
</dbReference>
<dbReference type="Gene3D" id="3.30.930.10">
    <property type="entry name" value="Bira Bifunctional Protein, Domain 2"/>
    <property type="match status" value="2"/>
</dbReference>
<dbReference type="InterPro" id="IPR004500">
    <property type="entry name" value="Pro-tRNA-synth_IIa_bac-type"/>
</dbReference>
<dbReference type="InterPro" id="IPR045864">
    <property type="entry name" value="aa-tRNA-synth_II/BPL/LPL"/>
</dbReference>
<dbReference type="Pfam" id="PF03129">
    <property type="entry name" value="HGTP_anticodon"/>
    <property type="match status" value="1"/>
</dbReference>
<evidence type="ECO:0000313" key="13">
    <source>
        <dbReference type="EMBL" id="KAJ0398359.1"/>
    </source>
</evidence>
<keyword evidence="14" id="KW-1185">Reference proteome</keyword>
<proteinExistence type="predicted"/>
<dbReference type="GO" id="GO:0006433">
    <property type="term" value="P:prolyl-tRNA aminoacylation"/>
    <property type="evidence" value="ECO:0007669"/>
    <property type="project" value="InterPro"/>
</dbReference>
<dbReference type="EMBL" id="JAKCXM010000219">
    <property type="protein sequence ID" value="KAJ0398359.1"/>
    <property type="molecule type" value="Genomic_DNA"/>
</dbReference>
<protein>
    <recommendedName>
        <fullName evidence="3">proline--tRNA ligase</fullName>
        <ecNumber evidence="3">6.1.1.15</ecNumber>
    </recommendedName>
    <alternativeName>
        <fullName evidence="10">Prolyl-tRNA synthetase</fullName>
    </alternativeName>
</protein>
<dbReference type="GO" id="GO:0005524">
    <property type="term" value="F:ATP binding"/>
    <property type="evidence" value="ECO:0007669"/>
    <property type="project" value="UniProtKB-KW"/>
</dbReference>
<evidence type="ECO:0000259" key="12">
    <source>
        <dbReference type="PROSITE" id="PS50862"/>
    </source>
</evidence>
<dbReference type="InterPro" id="IPR002314">
    <property type="entry name" value="aa-tRNA-synt_IIb"/>
</dbReference>
<evidence type="ECO:0000313" key="14">
    <source>
        <dbReference type="Proteomes" id="UP001209570"/>
    </source>
</evidence>
<keyword evidence="9" id="KW-0030">Aminoacyl-tRNA synthetase</keyword>
<dbReference type="PANTHER" id="PTHR42753">
    <property type="entry name" value="MITOCHONDRIAL RIBOSOME PROTEIN L39/PROLYL-TRNA LIGASE FAMILY MEMBER"/>
    <property type="match status" value="1"/>
</dbReference>
<dbReference type="PROSITE" id="PS50862">
    <property type="entry name" value="AA_TRNA_LIGASE_II"/>
    <property type="match status" value="1"/>
</dbReference>
<evidence type="ECO:0000256" key="4">
    <source>
        <dbReference type="ARBA" id="ARBA00022490"/>
    </source>
</evidence>
<evidence type="ECO:0000256" key="5">
    <source>
        <dbReference type="ARBA" id="ARBA00022598"/>
    </source>
</evidence>
<evidence type="ECO:0000256" key="2">
    <source>
        <dbReference type="ARBA" id="ARBA00011738"/>
    </source>
</evidence>
<evidence type="ECO:0000256" key="6">
    <source>
        <dbReference type="ARBA" id="ARBA00022741"/>
    </source>
</evidence>
<comment type="catalytic activity">
    <reaction evidence="11">
        <text>tRNA(Pro) + L-proline + ATP = L-prolyl-tRNA(Pro) + AMP + diphosphate</text>
        <dbReference type="Rhea" id="RHEA:14305"/>
        <dbReference type="Rhea" id="RHEA-COMP:9700"/>
        <dbReference type="Rhea" id="RHEA-COMP:9702"/>
        <dbReference type="ChEBI" id="CHEBI:30616"/>
        <dbReference type="ChEBI" id="CHEBI:33019"/>
        <dbReference type="ChEBI" id="CHEBI:60039"/>
        <dbReference type="ChEBI" id="CHEBI:78442"/>
        <dbReference type="ChEBI" id="CHEBI:78532"/>
        <dbReference type="ChEBI" id="CHEBI:456215"/>
        <dbReference type="EC" id="6.1.1.15"/>
    </reaction>
</comment>